<gene>
    <name evidence="1" type="ORF">HMPREF9372_3665</name>
</gene>
<reference evidence="1 2" key="1">
    <citation type="submission" date="2011-04" db="EMBL/GenBank/DDBJ databases">
        <authorList>
            <person name="Muzny D."/>
            <person name="Qin X."/>
            <person name="Deng J."/>
            <person name="Jiang H."/>
            <person name="Liu Y."/>
            <person name="Qu J."/>
            <person name="Song X.-Z."/>
            <person name="Zhang L."/>
            <person name="Thornton R."/>
            <person name="Coyle M."/>
            <person name="Francisco L."/>
            <person name="Jackson L."/>
            <person name="Javaid M."/>
            <person name="Korchina V."/>
            <person name="Kovar C."/>
            <person name="Mata R."/>
            <person name="Mathew T."/>
            <person name="Ngo R."/>
            <person name="Nguyen L."/>
            <person name="Nguyen N."/>
            <person name="Okwuonu G."/>
            <person name="Ongeri F."/>
            <person name="Pham C."/>
            <person name="Simmons D."/>
            <person name="Wilczek-Boney K."/>
            <person name="Hale W."/>
            <person name="Jakkamsetti A."/>
            <person name="Pham P."/>
            <person name="Ruth R."/>
            <person name="San Lucas F."/>
            <person name="Warren J."/>
            <person name="Zhang J."/>
            <person name="Zhao Z."/>
            <person name="Zhou C."/>
            <person name="Zhu D."/>
            <person name="Lee S."/>
            <person name="Bess C."/>
            <person name="Blankenburg K."/>
            <person name="Forbes L."/>
            <person name="Fu Q."/>
            <person name="Gubbala S."/>
            <person name="Hirani K."/>
            <person name="Jayaseelan J.C."/>
            <person name="Lara F."/>
            <person name="Munidasa M."/>
            <person name="Palculict T."/>
            <person name="Patil S."/>
            <person name="Pu L.-L."/>
            <person name="Saada N."/>
            <person name="Tang L."/>
            <person name="Weissenberger G."/>
            <person name="Zhu Y."/>
            <person name="Hemphill L."/>
            <person name="Shang Y."/>
            <person name="Youmans B."/>
            <person name="Ayvaz T."/>
            <person name="Ross M."/>
            <person name="Santibanez J."/>
            <person name="Aqrawi P."/>
            <person name="Gross S."/>
            <person name="Joshi V."/>
            <person name="Fowler G."/>
            <person name="Nazareth L."/>
            <person name="Reid J."/>
            <person name="Worley K."/>
            <person name="Petrosino J."/>
            <person name="Highlander S."/>
            <person name="Gibbs R."/>
        </authorList>
    </citation>
    <scope>NUCLEOTIDE SEQUENCE [LARGE SCALE GENOMIC DNA]</scope>
    <source>
        <strain evidence="1 2">2681</strain>
    </source>
</reference>
<organism evidence="1 2">
    <name type="scientific">Sporosarcina newyorkensis 2681</name>
    <dbReference type="NCBI Taxonomy" id="1027292"/>
    <lineage>
        <taxon>Bacteria</taxon>
        <taxon>Bacillati</taxon>
        <taxon>Bacillota</taxon>
        <taxon>Bacilli</taxon>
        <taxon>Bacillales</taxon>
        <taxon>Caryophanaceae</taxon>
        <taxon>Sporosarcina</taxon>
    </lineage>
</organism>
<name>F9DXY4_9BACL</name>
<dbReference type="AlphaFoldDB" id="F9DXY4"/>
<dbReference type="HOGENOM" id="CLU_3296749_0_0_9"/>
<evidence type="ECO:0000313" key="2">
    <source>
        <dbReference type="Proteomes" id="UP000005316"/>
    </source>
</evidence>
<protein>
    <submittedName>
        <fullName evidence="1">Uncharacterized protein</fullName>
    </submittedName>
</protein>
<sequence>MIDVRNAANNFRVNILNPSLYLDNFHLVEQQTVYCFFSNR</sequence>
<proteinExistence type="predicted"/>
<comment type="caution">
    <text evidence="1">The sequence shown here is derived from an EMBL/GenBank/DDBJ whole genome shotgun (WGS) entry which is preliminary data.</text>
</comment>
<dbReference type="EMBL" id="AFPZ01000117">
    <property type="protein sequence ID" value="EGQ19915.1"/>
    <property type="molecule type" value="Genomic_DNA"/>
</dbReference>
<dbReference type="Proteomes" id="UP000005316">
    <property type="component" value="Unassembled WGS sequence"/>
</dbReference>
<accession>F9DXY4</accession>
<evidence type="ECO:0000313" key="1">
    <source>
        <dbReference type="EMBL" id="EGQ19915.1"/>
    </source>
</evidence>